<dbReference type="PROSITE" id="PS50850">
    <property type="entry name" value="MFS"/>
    <property type="match status" value="1"/>
</dbReference>
<dbReference type="InterPro" id="IPR036259">
    <property type="entry name" value="MFS_trans_sf"/>
</dbReference>
<dbReference type="InterPro" id="IPR011701">
    <property type="entry name" value="MFS"/>
</dbReference>
<proteinExistence type="predicted"/>
<dbReference type="PANTHER" id="PTHR43124">
    <property type="entry name" value="PURINE EFFLUX PUMP PBUE"/>
    <property type="match status" value="1"/>
</dbReference>
<keyword evidence="3 6" id="KW-0812">Transmembrane</keyword>
<evidence type="ECO:0000256" key="5">
    <source>
        <dbReference type="ARBA" id="ARBA00023136"/>
    </source>
</evidence>
<feature type="transmembrane region" description="Helical" evidence="6">
    <location>
        <begin position="94"/>
        <end position="115"/>
    </location>
</feature>
<dbReference type="PANTHER" id="PTHR43124:SF6">
    <property type="entry name" value="TRANSPORTER ARAJ-RELATED"/>
    <property type="match status" value="1"/>
</dbReference>
<dbReference type="Gene3D" id="1.20.1250.20">
    <property type="entry name" value="MFS general substrate transporter like domains"/>
    <property type="match status" value="2"/>
</dbReference>
<feature type="transmembrane region" description="Helical" evidence="6">
    <location>
        <begin position="326"/>
        <end position="347"/>
    </location>
</feature>
<feature type="transmembrane region" description="Helical" evidence="6">
    <location>
        <begin position="289"/>
        <end position="305"/>
    </location>
</feature>
<evidence type="ECO:0000256" key="1">
    <source>
        <dbReference type="ARBA" id="ARBA00004651"/>
    </source>
</evidence>
<dbReference type="EMBL" id="FNDO01000003">
    <property type="protein sequence ID" value="SDH25264.1"/>
    <property type="molecule type" value="Genomic_DNA"/>
</dbReference>
<reference evidence="8 9" key="1">
    <citation type="submission" date="2016-10" db="EMBL/GenBank/DDBJ databases">
        <authorList>
            <person name="de Groot N.N."/>
        </authorList>
    </citation>
    <scope>NUCLEOTIDE SEQUENCE [LARGE SCALE GENOMIC DNA]</scope>
    <source>
        <strain evidence="8 9">NLAE-zl-C57</strain>
    </source>
</reference>
<feature type="transmembrane region" description="Helical" evidence="6">
    <location>
        <begin position="127"/>
        <end position="147"/>
    </location>
</feature>
<keyword evidence="5 6" id="KW-0472">Membrane</keyword>
<name>A0A1G8AWM9_BACOV</name>
<protein>
    <submittedName>
        <fullName evidence="8">MFS transporter, DHA1 family, arabinose polymer transporter</fullName>
    </submittedName>
</protein>
<keyword evidence="4 6" id="KW-1133">Transmembrane helix</keyword>
<feature type="transmembrane region" description="Helical" evidence="6">
    <location>
        <begin position="68"/>
        <end position="88"/>
    </location>
</feature>
<evidence type="ECO:0000313" key="8">
    <source>
        <dbReference type="EMBL" id="SDH25264.1"/>
    </source>
</evidence>
<evidence type="ECO:0000256" key="3">
    <source>
        <dbReference type="ARBA" id="ARBA00022692"/>
    </source>
</evidence>
<accession>A0A1G8AWM9</accession>
<feature type="transmembrane region" description="Helical" evidence="6">
    <location>
        <begin position="153"/>
        <end position="174"/>
    </location>
</feature>
<gene>
    <name evidence="8" type="ORF">SAMN05192582_100399</name>
</gene>
<dbReference type="AlphaFoldDB" id="A0A1G8AWM9"/>
<feature type="transmembrane region" description="Helical" evidence="6">
    <location>
        <begin position="236"/>
        <end position="254"/>
    </location>
</feature>
<dbReference type="InterPro" id="IPR050189">
    <property type="entry name" value="MFS_Efflux_Transporters"/>
</dbReference>
<dbReference type="GO" id="GO:0022857">
    <property type="term" value="F:transmembrane transporter activity"/>
    <property type="evidence" value="ECO:0007669"/>
    <property type="project" value="InterPro"/>
</dbReference>
<feature type="transmembrane region" description="Helical" evidence="6">
    <location>
        <begin position="201"/>
        <end position="221"/>
    </location>
</feature>
<feature type="transmembrane region" description="Helical" evidence="6">
    <location>
        <begin position="42"/>
        <end position="61"/>
    </location>
</feature>
<dbReference type="RefSeq" id="WP_074635835.1">
    <property type="nucleotide sequence ID" value="NZ_FNDO01000003.1"/>
</dbReference>
<comment type="subcellular location">
    <subcellularLocation>
        <location evidence="1">Cell membrane</location>
        <topology evidence="1">Multi-pass membrane protein</topology>
    </subcellularLocation>
</comment>
<dbReference type="GO" id="GO:0005886">
    <property type="term" value="C:plasma membrane"/>
    <property type="evidence" value="ECO:0007669"/>
    <property type="project" value="UniProtKB-SubCell"/>
</dbReference>
<evidence type="ECO:0000313" key="9">
    <source>
        <dbReference type="Proteomes" id="UP000181870"/>
    </source>
</evidence>
<evidence type="ECO:0000256" key="2">
    <source>
        <dbReference type="ARBA" id="ARBA00022475"/>
    </source>
</evidence>
<dbReference type="Pfam" id="PF07690">
    <property type="entry name" value="MFS_1"/>
    <property type="match status" value="1"/>
</dbReference>
<dbReference type="Proteomes" id="UP000181870">
    <property type="component" value="Unassembled WGS sequence"/>
</dbReference>
<dbReference type="CDD" id="cd17324">
    <property type="entry name" value="MFS_NepI_like"/>
    <property type="match status" value="1"/>
</dbReference>
<evidence type="ECO:0000259" key="7">
    <source>
        <dbReference type="PROSITE" id="PS50850"/>
    </source>
</evidence>
<organism evidence="8 9">
    <name type="scientific">Bacteroides ovatus</name>
    <dbReference type="NCBI Taxonomy" id="28116"/>
    <lineage>
        <taxon>Bacteria</taxon>
        <taxon>Pseudomonadati</taxon>
        <taxon>Bacteroidota</taxon>
        <taxon>Bacteroidia</taxon>
        <taxon>Bacteroidales</taxon>
        <taxon>Bacteroidaceae</taxon>
        <taxon>Bacteroides</taxon>
    </lineage>
</organism>
<feature type="transmembrane region" description="Helical" evidence="6">
    <location>
        <begin position="353"/>
        <end position="373"/>
    </location>
</feature>
<keyword evidence="2" id="KW-1003">Cell membrane</keyword>
<evidence type="ECO:0000256" key="4">
    <source>
        <dbReference type="ARBA" id="ARBA00022989"/>
    </source>
</evidence>
<dbReference type="SUPFAM" id="SSF103473">
    <property type="entry name" value="MFS general substrate transporter"/>
    <property type="match status" value="1"/>
</dbReference>
<sequence length="389" mass="41431">MKKSLIALAFGTLGLGIAEFVMMGILPDVAKDLGISIPTAGHFISAYALGVCVGAPVLTLARKYPLKHILLVLVTLIMIGNICAAMAPNYWVLLAARFISGLPHGAYFGVGSIVAEKLADKGKGSEAVSIMIAGMTIANLFGVPLGTSLSTMLSWRATFLLVGIWGIVILYYIWRWVPHVEGLKDTGFKGQFRFLRTPAPWLILGATALGNGGVFCWYSYINPMLTNVSGFSAESITPLMILAGFGMVVGNLISGRLSDRYTPGKVGTAAQALICIMLLLIFFLSPYKWAAALLMCLCTAGLFAVSSPEQILIIRVSKGGEMLGAACVQVAFNLGNAIGAYAGGLAVSGGYRYPSLAGVPFALIGFTLFLIFYKKYQARITEDDIIEND</sequence>
<evidence type="ECO:0000256" key="6">
    <source>
        <dbReference type="SAM" id="Phobius"/>
    </source>
</evidence>
<feature type="transmembrane region" description="Helical" evidence="6">
    <location>
        <begin position="266"/>
        <end position="283"/>
    </location>
</feature>
<feature type="domain" description="Major facilitator superfamily (MFS) profile" evidence="7">
    <location>
        <begin position="4"/>
        <end position="377"/>
    </location>
</feature>
<dbReference type="InterPro" id="IPR020846">
    <property type="entry name" value="MFS_dom"/>
</dbReference>
<dbReference type="NCBIfam" id="NF007498">
    <property type="entry name" value="PRK10091.1"/>
    <property type="match status" value="1"/>
</dbReference>